<reference evidence="2" key="1">
    <citation type="journal article" date="2023" name="Mol. Phylogenet. Evol.">
        <title>Genome-scale phylogeny and comparative genomics of the fungal order Sordariales.</title>
        <authorList>
            <person name="Hensen N."/>
            <person name="Bonometti L."/>
            <person name="Westerberg I."/>
            <person name="Brannstrom I.O."/>
            <person name="Guillou S."/>
            <person name="Cros-Aarteil S."/>
            <person name="Calhoun S."/>
            <person name="Haridas S."/>
            <person name="Kuo A."/>
            <person name="Mondo S."/>
            <person name="Pangilinan J."/>
            <person name="Riley R."/>
            <person name="LaButti K."/>
            <person name="Andreopoulos B."/>
            <person name="Lipzen A."/>
            <person name="Chen C."/>
            <person name="Yan M."/>
            <person name="Daum C."/>
            <person name="Ng V."/>
            <person name="Clum A."/>
            <person name="Steindorff A."/>
            <person name="Ohm R.A."/>
            <person name="Martin F."/>
            <person name="Silar P."/>
            <person name="Natvig D.O."/>
            <person name="Lalanne C."/>
            <person name="Gautier V."/>
            <person name="Ament-Velasquez S.L."/>
            <person name="Kruys A."/>
            <person name="Hutchinson M.I."/>
            <person name="Powell A.J."/>
            <person name="Barry K."/>
            <person name="Miller A.N."/>
            <person name="Grigoriev I.V."/>
            <person name="Debuchy R."/>
            <person name="Gladieux P."/>
            <person name="Hiltunen Thoren M."/>
            <person name="Johannesson H."/>
        </authorList>
    </citation>
    <scope>NUCLEOTIDE SEQUENCE</scope>
    <source>
        <strain evidence="2">CBS 123565</strain>
    </source>
</reference>
<sequence length="155" mass="16874">MQCASTYVYICASEKNRDYRRLKPGARTAIDARCCRRQFCVFSVCRPGLASYAWARHCLTVSSTVNGRVLCAATVPSLRKCYTTATAWKKENNSNSNGNSNGPDKIDDAIPVSVPIRFLRHNGPGDSRAGSSSSQTKTTLHHQDGRTICAGGRAT</sequence>
<comment type="caution">
    <text evidence="2">The sequence shown here is derived from an EMBL/GenBank/DDBJ whole genome shotgun (WGS) entry which is preliminary data.</text>
</comment>
<proteinExistence type="predicted"/>
<accession>A0AAN6ZDF8</accession>
<keyword evidence="3" id="KW-1185">Reference proteome</keyword>
<protein>
    <submittedName>
        <fullName evidence="2">Uncharacterized protein</fullName>
    </submittedName>
</protein>
<evidence type="ECO:0000313" key="2">
    <source>
        <dbReference type="EMBL" id="KAK4134257.1"/>
    </source>
</evidence>
<evidence type="ECO:0000313" key="3">
    <source>
        <dbReference type="Proteomes" id="UP001304895"/>
    </source>
</evidence>
<dbReference type="EMBL" id="MU853409">
    <property type="protein sequence ID" value="KAK4134257.1"/>
    <property type="molecule type" value="Genomic_DNA"/>
</dbReference>
<evidence type="ECO:0000256" key="1">
    <source>
        <dbReference type="SAM" id="MobiDB-lite"/>
    </source>
</evidence>
<gene>
    <name evidence="2" type="ORF">BT67DRAFT_442168</name>
</gene>
<dbReference type="Proteomes" id="UP001304895">
    <property type="component" value="Unassembled WGS sequence"/>
</dbReference>
<dbReference type="AlphaFoldDB" id="A0AAN6ZDF8"/>
<reference evidence="2" key="2">
    <citation type="submission" date="2023-05" db="EMBL/GenBank/DDBJ databases">
        <authorList>
            <consortium name="Lawrence Berkeley National Laboratory"/>
            <person name="Steindorff A."/>
            <person name="Hensen N."/>
            <person name="Bonometti L."/>
            <person name="Westerberg I."/>
            <person name="Brannstrom I.O."/>
            <person name="Guillou S."/>
            <person name="Cros-Aarteil S."/>
            <person name="Calhoun S."/>
            <person name="Haridas S."/>
            <person name="Kuo A."/>
            <person name="Mondo S."/>
            <person name="Pangilinan J."/>
            <person name="Riley R."/>
            <person name="Labutti K."/>
            <person name="Andreopoulos B."/>
            <person name="Lipzen A."/>
            <person name="Chen C."/>
            <person name="Yanf M."/>
            <person name="Daum C."/>
            <person name="Ng V."/>
            <person name="Clum A."/>
            <person name="Ohm R."/>
            <person name="Martin F."/>
            <person name="Silar P."/>
            <person name="Natvig D."/>
            <person name="Lalanne C."/>
            <person name="Gautier V."/>
            <person name="Ament-Velasquez S.L."/>
            <person name="Kruys A."/>
            <person name="Hutchinson M.I."/>
            <person name="Powell A.J."/>
            <person name="Barry K."/>
            <person name="Miller A.N."/>
            <person name="Grigoriev I.V."/>
            <person name="Debuchy R."/>
            <person name="Gladieux P."/>
            <person name="Thoren M.H."/>
            <person name="Johannesson H."/>
        </authorList>
    </citation>
    <scope>NUCLEOTIDE SEQUENCE</scope>
    <source>
        <strain evidence="2">CBS 123565</strain>
    </source>
</reference>
<feature type="compositionally biased region" description="Polar residues" evidence="1">
    <location>
        <begin position="129"/>
        <end position="138"/>
    </location>
</feature>
<organism evidence="2 3">
    <name type="scientific">Trichocladium antarcticum</name>
    <dbReference type="NCBI Taxonomy" id="1450529"/>
    <lineage>
        <taxon>Eukaryota</taxon>
        <taxon>Fungi</taxon>
        <taxon>Dikarya</taxon>
        <taxon>Ascomycota</taxon>
        <taxon>Pezizomycotina</taxon>
        <taxon>Sordariomycetes</taxon>
        <taxon>Sordariomycetidae</taxon>
        <taxon>Sordariales</taxon>
        <taxon>Chaetomiaceae</taxon>
        <taxon>Trichocladium</taxon>
    </lineage>
</organism>
<feature type="region of interest" description="Disordered" evidence="1">
    <location>
        <begin position="121"/>
        <end position="155"/>
    </location>
</feature>
<name>A0AAN6ZDF8_9PEZI</name>